<dbReference type="AlphaFoldDB" id="A0AB40BWL3"/>
<reference evidence="4" key="1">
    <citation type="submission" date="2025-08" db="UniProtKB">
        <authorList>
            <consortium name="RefSeq"/>
        </authorList>
    </citation>
    <scope>IDENTIFICATION</scope>
</reference>
<evidence type="ECO:0000313" key="4">
    <source>
        <dbReference type="RefSeq" id="XP_039131854.1"/>
    </source>
</evidence>
<proteinExistence type="predicted"/>
<dbReference type="PANTHER" id="PTHR46929:SF3">
    <property type="entry name" value="MYB_SANT-LIKE DOMAIN-CONTAINING PROTEIN"/>
    <property type="match status" value="1"/>
</dbReference>
<dbReference type="PANTHER" id="PTHR46929">
    <property type="entry name" value="EXPRESSED PROTEIN"/>
    <property type="match status" value="1"/>
</dbReference>
<feature type="compositionally biased region" description="Low complexity" evidence="1">
    <location>
        <begin position="191"/>
        <end position="209"/>
    </location>
</feature>
<dbReference type="RefSeq" id="XP_039131854.1">
    <property type="nucleotide sequence ID" value="XM_039275920.1"/>
</dbReference>
<protein>
    <submittedName>
        <fullName evidence="4">Uncharacterized protein LOC120268591</fullName>
    </submittedName>
</protein>
<gene>
    <name evidence="4" type="primary">LOC120268591</name>
</gene>
<dbReference type="GeneID" id="120268591"/>
<feature type="region of interest" description="Disordered" evidence="1">
    <location>
        <begin position="164"/>
        <end position="218"/>
    </location>
</feature>
<evidence type="ECO:0000259" key="2">
    <source>
        <dbReference type="Pfam" id="PF12776"/>
    </source>
</evidence>
<evidence type="ECO:0000256" key="1">
    <source>
        <dbReference type="SAM" id="MobiDB-lite"/>
    </source>
</evidence>
<sequence>MEGIERTTEKSSSKASGSKRGTPNKRWKAEYDSFLIPILLEQVRKRLKCDKSFKRVAFVFAAVVVNARFNTEFSVENIKNHYRTLKSRYAEIKKVRELSGVGWDDATKTITLDPVVALTYIEAHPAAKAFINKPIEHYESLRVICGEDNATGVYATSVFADLGENSEHEGNNNNNFDEEPIEQPSDDVADANSAPPTVSSPATSSTPRSQCSSRGSKNPSIMGDLIVVVGEMASAIKNPTHWTESLYAKVMEVDGFEKKELVQVFDFLQFREIEARGFMVKDMDLRKDWIETFLSRMLHHIIAEVARKDMRKRGVVLAWKKSLLIVLRMFFFSRSSENEFNLSV</sequence>
<evidence type="ECO:0000313" key="3">
    <source>
        <dbReference type="Proteomes" id="UP001515500"/>
    </source>
</evidence>
<feature type="region of interest" description="Disordered" evidence="1">
    <location>
        <begin position="1"/>
        <end position="24"/>
    </location>
</feature>
<feature type="compositionally biased region" description="Basic and acidic residues" evidence="1">
    <location>
        <begin position="1"/>
        <end position="12"/>
    </location>
</feature>
<feature type="domain" description="Myb/SANT-like" evidence="2">
    <location>
        <begin position="26"/>
        <end position="111"/>
    </location>
</feature>
<feature type="compositionally biased region" description="Acidic residues" evidence="1">
    <location>
        <begin position="176"/>
        <end position="189"/>
    </location>
</feature>
<accession>A0AB40BWL3</accession>
<dbReference type="Proteomes" id="UP001515500">
    <property type="component" value="Chromosome 9"/>
</dbReference>
<dbReference type="InterPro" id="IPR024752">
    <property type="entry name" value="Myb/SANT-like_dom"/>
</dbReference>
<organism evidence="3 4">
    <name type="scientific">Dioscorea cayennensis subsp. rotundata</name>
    <name type="common">White Guinea yam</name>
    <name type="synonym">Dioscorea rotundata</name>
    <dbReference type="NCBI Taxonomy" id="55577"/>
    <lineage>
        <taxon>Eukaryota</taxon>
        <taxon>Viridiplantae</taxon>
        <taxon>Streptophyta</taxon>
        <taxon>Embryophyta</taxon>
        <taxon>Tracheophyta</taxon>
        <taxon>Spermatophyta</taxon>
        <taxon>Magnoliopsida</taxon>
        <taxon>Liliopsida</taxon>
        <taxon>Dioscoreales</taxon>
        <taxon>Dioscoreaceae</taxon>
        <taxon>Dioscorea</taxon>
    </lineage>
</organism>
<dbReference type="Pfam" id="PF12776">
    <property type="entry name" value="Myb_DNA-bind_3"/>
    <property type="match status" value="1"/>
</dbReference>
<keyword evidence="3" id="KW-1185">Reference proteome</keyword>
<name>A0AB40BWL3_DIOCR</name>